<keyword evidence="8 10" id="KW-0472">Membrane</keyword>
<dbReference type="InterPro" id="IPR046342">
    <property type="entry name" value="CBS_dom_sf"/>
</dbReference>
<evidence type="ECO:0000313" key="13">
    <source>
        <dbReference type="Proteomes" id="UP000318995"/>
    </source>
</evidence>
<dbReference type="GO" id="GO:0050660">
    <property type="term" value="F:flavin adenine dinucleotide binding"/>
    <property type="evidence" value="ECO:0007669"/>
    <property type="project" value="InterPro"/>
</dbReference>
<gene>
    <name evidence="12" type="primary">corC</name>
    <name evidence="12" type="ORF">Pla111_09320</name>
</gene>
<dbReference type="CDD" id="cd04590">
    <property type="entry name" value="CBS_pair_CorC_HlyC_assoc"/>
    <property type="match status" value="1"/>
</dbReference>
<dbReference type="FunFam" id="3.10.580.10:FF:000002">
    <property type="entry name" value="Magnesium/cobalt efflux protein CorC"/>
    <property type="match status" value="1"/>
</dbReference>
<feature type="domain" description="CBS" evidence="11">
    <location>
        <begin position="210"/>
        <end position="271"/>
    </location>
</feature>
<comment type="similarity">
    <text evidence="2">Belongs to the UPF0053 family.</text>
</comment>
<evidence type="ECO:0000256" key="6">
    <source>
        <dbReference type="ARBA" id="ARBA00022989"/>
    </source>
</evidence>
<evidence type="ECO:0000256" key="3">
    <source>
        <dbReference type="ARBA" id="ARBA00022475"/>
    </source>
</evidence>
<accession>A0A5C5WB63</accession>
<keyword evidence="13" id="KW-1185">Reference proteome</keyword>
<dbReference type="EMBL" id="SJPH01000002">
    <property type="protein sequence ID" value="TWT47319.1"/>
    <property type="molecule type" value="Genomic_DNA"/>
</dbReference>
<keyword evidence="3" id="KW-1003">Cell membrane</keyword>
<evidence type="ECO:0000313" key="12">
    <source>
        <dbReference type="EMBL" id="TWT47319.1"/>
    </source>
</evidence>
<dbReference type="Proteomes" id="UP000318995">
    <property type="component" value="Unassembled WGS sequence"/>
</dbReference>
<dbReference type="InterPro" id="IPR005170">
    <property type="entry name" value="Transptr-assoc_dom"/>
</dbReference>
<dbReference type="SUPFAM" id="SSF54631">
    <property type="entry name" value="CBS-domain pair"/>
    <property type="match status" value="1"/>
</dbReference>
<feature type="transmembrane region" description="Helical" evidence="10">
    <location>
        <begin position="6"/>
        <end position="27"/>
    </location>
</feature>
<evidence type="ECO:0000256" key="2">
    <source>
        <dbReference type="ARBA" id="ARBA00006337"/>
    </source>
</evidence>
<name>A0A5C5WB63_9BACT</name>
<dbReference type="Pfam" id="PF01595">
    <property type="entry name" value="CNNM"/>
    <property type="match status" value="1"/>
</dbReference>
<protein>
    <submittedName>
        <fullName evidence="12">Magnesium and cobalt efflux protein CorC</fullName>
    </submittedName>
</protein>
<dbReference type="AlphaFoldDB" id="A0A5C5WB63"/>
<comment type="caution">
    <text evidence="12">The sequence shown here is derived from an EMBL/GenBank/DDBJ whole genome shotgun (WGS) entry which is preliminary data.</text>
</comment>
<dbReference type="Pfam" id="PF03471">
    <property type="entry name" value="CorC_HlyC"/>
    <property type="match status" value="1"/>
</dbReference>
<feature type="transmembrane region" description="Helical" evidence="10">
    <location>
        <begin position="89"/>
        <end position="108"/>
    </location>
</feature>
<dbReference type="PROSITE" id="PS51371">
    <property type="entry name" value="CBS"/>
    <property type="match status" value="2"/>
</dbReference>
<dbReference type="RefSeq" id="WP_146571850.1">
    <property type="nucleotide sequence ID" value="NZ_SJPH01000002.1"/>
</dbReference>
<dbReference type="InterPro" id="IPR016169">
    <property type="entry name" value="FAD-bd_PCMH_sub2"/>
</dbReference>
<dbReference type="InterPro" id="IPR000644">
    <property type="entry name" value="CBS_dom"/>
</dbReference>
<evidence type="ECO:0000256" key="5">
    <source>
        <dbReference type="ARBA" id="ARBA00022737"/>
    </source>
</evidence>
<dbReference type="OrthoDB" id="9798188at2"/>
<sequence>MMDDPLAWIAAVSLAFTALASLGACALRAFSRTELQEVCERYDRPQRFTEVLRLRGQTALGIDLLAAIAAGLFVAASVSLVATTPAQRPPAATLLGSGALAGLVLALVRVGAPWTVARVYGAAFVFHTWPLWRALDTVSTPLRATVSVSDAVLHRLAGRNSEPQDAEDVLEEEIRTIVSEGHRGGLLEEDAREMIESVIELGDAKVSQIMTPRTDMHMMPVDLSWSELLSIVIELGHTRIPVYEGSRDEIAGILYVKDLLPELARSSEADRRPLREILRKPIFVPAAKPVDDLLEQFQQERTHIALVLDEYGGVTGLVTIEDVLEEIVGEIVDEYDDAVEEEVRSIGDSAVEAIGRAHIDEINEALGTDIPEDASFDTIAGFVFTELGRVPVVGDQVAWNGAVRVTVLQATRRRIERVRVERFDSQASDES</sequence>
<organism evidence="12 13">
    <name type="scientific">Botrimarina hoheduenensis</name>
    <dbReference type="NCBI Taxonomy" id="2528000"/>
    <lineage>
        <taxon>Bacteria</taxon>
        <taxon>Pseudomonadati</taxon>
        <taxon>Planctomycetota</taxon>
        <taxon>Planctomycetia</taxon>
        <taxon>Pirellulales</taxon>
        <taxon>Lacipirellulaceae</taxon>
        <taxon>Botrimarina</taxon>
    </lineage>
</organism>
<evidence type="ECO:0000256" key="8">
    <source>
        <dbReference type="ARBA" id="ARBA00023136"/>
    </source>
</evidence>
<keyword evidence="6 10" id="KW-1133">Transmembrane helix</keyword>
<keyword evidence="4 10" id="KW-0812">Transmembrane</keyword>
<proteinExistence type="inferred from homology"/>
<dbReference type="SMART" id="SM01091">
    <property type="entry name" value="CorC_HlyC"/>
    <property type="match status" value="1"/>
</dbReference>
<evidence type="ECO:0000256" key="7">
    <source>
        <dbReference type="ARBA" id="ARBA00023122"/>
    </source>
</evidence>
<dbReference type="InterPro" id="IPR002550">
    <property type="entry name" value="CNNM"/>
</dbReference>
<dbReference type="Pfam" id="PF00571">
    <property type="entry name" value="CBS"/>
    <property type="match status" value="2"/>
</dbReference>
<dbReference type="Gene3D" id="3.30.465.10">
    <property type="match status" value="1"/>
</dbReference>
<dbReference type="PANTHER" id="PTHR22777:SF32">
    <property type="entry name" value="UPF0053 INNER MEMBRANE PROTEIN YFJD"/>
    <property type="match status" value="1"/>
</dbReference>
<feature type="transmembrane region" description="Helical" evidence="10">
    <location>
        <begin position="62"/>
        <end position="83"/>
    </location>
</feature>
<keyword evidence="7 9" id="KW-0129">CBS domain</keyword>
<evidence type="ECO:0000256" key="10">
    <source>
        <dbReference type="SAM" id="Phobius"/>
    </source>
</evidence>
<dbReference type="InterPro" id="IPR036318">
    <property type="entry name" value="FAD-bd_PCMH-like_sf"/>
</dbReference>
<evidence type="ECO:0000256" key="9">
    <source>
        <dbReference type="PROSITE-ProRule" id="PRU00703"/>
    </source>
</evidence>
<dbReference type="SUPFAM" id="SSF56176">
    <property type="entry name" value="FAD-binding/transporter-associated domain-like"/>
    <property type="match status" value="1"/>
</dbReference>
<evidence type="ECO:0000256" key="4">
    <source>
        <dbReference type="ARBA" id="ARBA00022692"/>
    </source>
</evidence>
<evidence type="ECO:0000256" key="1">
    <source>
        <dbReference type="ARBA" id="ARBA00004651"/>
    </source>
</evidence>
<reference evidence="12 13" key="1">
    <citation type="submission" date="2019-02" db="EMBL/GenBank/DDBJ databases">
        <title>Deep-cultivation of Planctomycetes and their phenomic and genomic characterization uncovers novel biology.</title>
        <authorList>
            <person name="Wiegand S."/>
            <person name="Jogler M."/>
            <person name="Boedeker C."/>
            <person name="Pinto D."/>
            <person name="Vollmers J."/>
            <person name="Rivas-Marin E."/>
            <person name="Kohn T."/>
            <person name="Peeters S.H."/>
            <person name="Heuer A."/>
            <person name="Rast P."/>
            <person name="Oberbeckmann S."/>
            <person name="Bunk B."/>
            <person name="Jeske O."/>
            <person name="Meyerdierks A."/>
            <person name="Storesund J.E."/>
            <person name="Kallscheuer N."/>
            <person name="Luecker S."/>
            <person name="Lage O.M."/>
            <person name="Pohl T."/>
            <person name="Merkel B.J."/>
            <person name="Hornburger P."/>
            <person name="Mueller R.-W."/>
            <person name="Bruemmer F."/>
            <person name="Labrenz M."/>
            <person name="Spormann A.M."/>
            <person name="Op Den Camp H."/>
            <person name="Overmann J."/>
            <person name="Amann R."/>
            <person name="Jetten M.S.M."/>
            <person name="Mascher T."/>
            <person name="Medema M.H."/>
            <person name="Devos D.P."/>
            <person name="Kaster A.-K."/>
            <person name="Ovreas L."/>
            <person name="Rohde M."/>
            <person name="Galperin M.Y."/>
            <person name="Jogler C."/>
        </authorList>
    </citation>
    <scope>NUCLEOTIDE SEQUENCE [LARGE SCALE GENOMIC DNA]</scope>
    <source>
        <strain evidence="12 13">Pla111</strain>
    </source>
</reference>
<dbReference type="GO" id="GO:0005886">
    <property type="term" value="C:plasma membrane"/>
    <property type="evidence" value="ECO:0007669"/>
    <property type="project" value="UniProtKB-SubCell"/>
</dbReference>
<dbReference type="Gene3D" id="3.10.580.10">
    <property type="entry name" value="CBS-domain"/>
    <property type="match status" value="1"/>
</dbReference>
<feature type="domain" description="CBS" evidence="11">
    <location>
        <begin position="277"/>
        <end position="334"/>
    </location>
</feature>
<comment type="subcellular location">
    <subcellularLocation>
        <location evidence="1">Cell membrane</location>
        <topology evidence="1">Multi-pass membrane protein</topology>
    </subcellularLocation>
</comment>
<dbReference type="PANTHER" id="PTHR22777">
    <property type="entry name" value="HEMOLYSIN-RELATED"/>
    <property type="match status" value="1"/>
</dbReference>
<evidence type="ECO:0000259" key="11">
    <source>
        <dbReference type="PROSITE" id="PS51371"/>
    </source>
</evidence>
<keyword evidence="5" id="KW-0677">Repeat</keyword>
<dbReference type="InterPro" id="IPR044751">
    <property type="entry name" value="Ion_transp-like_CBS"/>
</dbReference>